<dbReference type="AlphaFoldDB" id="A0A3A1NDR5"/>
<accession>A0A3A1NDR5</accession>
<dbReference type="Proteomes" id="UP000266067">
    <property type="component" value="Unassembled WGS sequence"/>
</dbReference>
<reference evidence="1 2" key="1">
    <citation type="submission" date="2018-08" db="EMBL/GenBank/DDBJ databases">
        <title>Proposal of Muricauda 72 sp.nov. and Muricauda NH166 sp.nov., isolated from seawater.</title>
        <authorList>
            <person name="Cheng H."/>
            <person name="Wu Y.-H."/>
            <person name="Guo L.-L."/>
            <person name="Xu X.-W."/>
        </authorList>
    </citation>
    <scope>NUCLEOTIDE SEQUENCE [LARGE SCALE GENOMIC DNA]</scope>
    <source>
        <strain evidence="1 2">KCTC 22173</strain>
    </source>
</reference>
<comment type="caution">
    <text evidence="1">The sequence shown here is derived from an EMBL/GenBank/DDBJ whole genome shotgun (WGS) entry which is preliminary data.</text>
</comment>
<sequence>MSKRHYQNTTTRKILRQLLKQIYIEGHPPTKLVENRTTYVIKNEIVNYLNFLKVSYDTKVATFVPQSINDATLRLENTNIHVKTIH</sequence>
<organism evidence="1 2">
    <name type="scientific">Flagellimonas lutimaris</name>
    <dbReference type="NCBI Taxonomy" id="475082"/>
    <lineage>
        <taxon>Bacteria</taxon>
        <taxon>Pseudomonadati</taxon>
        <taxon>Bacteroidota</taxon>
        <taxon>Flavobacteriia</taxon>
        <taxon>Flavobacteriales</taxon>
        <taxon>Flavobacteriaceae</taxon>
        <taxon>Flagellimonas</taxon>
    </lineage>
</organism>
<evidence type="ECO:0000313" key="1">
    <source>
        <dbReference type="EMBL" id="RIV36005.1"/>
    </source>
</evidence>
<name>A0A3A1NDR5_9FLAO</name>
<dbReference type="EMBL" id="QXFH01000068">
    <property type="protein sequence ID" value="RIV36005.1"/>
    <property type="molecule type" value="Genomic_DNA"/>
</dbReference>
<keyword evidence="2" id="KW-1185">Reference proteome</keyword>
<gene>
    <name evidence="1" type="ORF">D2V08_03400</name>
</gene>
<proteinExistence type="predicted"/>
<evidence type="ECO:0000313" key="2">
    <source>
        <dbReference type="Proteomes" id="UP000266067"/>
    </source>
</evidence>
<protein>
    <submittedName>
        <fullName evidence="1">Uncharacterized protein</fullName>
    </submittedName>
</protein>